<comment type="caution">
    <text evidence="2">The sequence shown here is derived from an EMBL/GenBank/DDBJ whole genome shotgun (WGS) entry which is preliminary data.</text>
</comment>
<gene>
    <name evidence="2" type="ORF">PACLA_8A074741</name>
</gene>
<evidence type="ECO:0000256" key="1">
    <source>
        <dbReference type="SAM" id="MobiDB-lite"/>
    </source>
</evidence>
<keyword evidence="3" id="KW-1185">Reference proteome</keyword>
<feature type="region of interest" description="Disordered" evidence="1">
    <location>
        <begin position="1"/>
        <end position="54"/>
    </location>
</feature>
<sequence>PLDPWDSCRQQVKISNNDKDGDADLDESSRQGQFEIDTASTFADNSSEMTETFDKAVGSPDHAVQFELSNYSDNSGTDSDA</sequence>
<dbReference type="Proteomes" id="UP001152795">
    <property type="component" value="Unassembled WGS sequence"/>
</dbReference>
<organism evidence="2 3">
    <name type="scientific">Paramuricea clavata</name>
    <name type="common">Red gorgonian</name>
    <name type="synonym">Violescent sea-whip</name>
    <dbReference type="NCBI Taxonomy" id="317549"/>
    <lineage>
        <taxon>Eukaryota</taxon>
        <taxon>Metazoa</taxon>
        <taxon>Cnidaria</taxon>
        <taxon>Anthozoa</taxon>
        <taxon>Octocorallia</taxon>
        <taxon>Malacalcyonacea</taxon>
        <taxon>Plexauridae</taxon>
        <taxon>Paramuricea</taxon>
    </lineage>
</organism>
<evidence type="ECO:0000313" key="2">
    <source>
        <dbReference type="EMBL" id="CAB3986725.1"/>
    </source>
</evidence>
<feature type="non-terminal residue" evidence="2">
    <location>
        <position position="1"/>
    </location>
</feature>
<dbReference type="EMBL" id="CACRXK020001062">
    <property type="protein sequence ID" value="CAB3986725.1"/>
    <property type="molecule type" value="Genomic_DNA"/>
</dbReference>
<protein>
    <submittedName>
        <fullName evidence="2">Uncharacterized protein</fullName>
    </submittedName>
</protein>
<reference evidence="2" key="1">
    <citation type="submission" date="2020-04" db="EMBL/GenBank/DDBJ databases">
        <authorList>
            <person name="Alioto T."/>
            <person name="Alioto T."/>
            <person name="Gomez Garrido J."/>
        </authorList>
    </citation>
    <scope>NUCLEOTIDE SEQUENCE</scope>
    <source>
        <strain evidence="2">A484AB</strain>
    </source>
</reference>
<evidence type="ECO:0000313" key="3">
    <source>
        <dbReference type="Proteomes" id="UP001152795"/>
    </source>
</evidence>
<dbReference type="AlphaFoldDB" id="A0A6S7G4P4"/>
<proteinExistence type="predicted"/>
<name>A0A6S7G4P4_PARCT</name>
<feature type="non-terminal residue" evidence="2">
    <location>
        <position position="81"/>
    </location>
</feature>
<feature type="compositionally biased region" description="Polar residues" evidence="1">
    <location>
        <begin position="38"/>
        <end position="50"/>
    </location>
</feature>
<accession>A0A6S7G4P4</accession>